<evidence type="ECO:0000256" key="1">
    <source>
        <dbReference type="ARBA" id="ARBA00001539"/>
    </source>
</evidence>
<protein>
    <recommendedName>
        <fullName evidence="4 7">dTDP-glucose 4,6-dehydratase</fullName>
        <ecNumber evidence="4 7">4.2.1.46</ecNumber>
    </recommendedName>
</protein>
<feature type="domain" description="NAD(P)-binding" evidence="8">
    <location>
        <begin position="36"/>
        <end position="356"/>
    </location>
</feature>
<evidence type="ECO:0000256" key="4">
    <source>
        <dbReference type="ARBA" id="ARBA00011990"/>
    </source>
</evidence>
<dbReference type="Gene3D" id="3.40.50.720">
    <property type="entry name" value="NAD(P)-binding Rossmann-like Domain"/>
    <property type="match status" value="1"/>
</dbReference>
<dbReference type="SUPFAM" id="SSF51735">
    <property type="entry name" value="NAD(P)-binding Rossmann-fold domains"/>
    <property type="match status" value="1"/>
</dbReference>
<evidence type="ECO:0000313" key="9">
    <source>
        <dbReference type="EMBL" id="VFJ57916.1"/>
    </source>
</evidence>
<dbReference type="PANTHER" id="PTHR43000">
    <property type="entry name" value="DTDP-D-GLUCOSE 4,6-DEHYDRATASE-RELATED"/>
    <property type="match status" value="1"/>
</dbReference>
<dbReference type="InterPro" id="IPR036291">
    <property type="entry name" value="NAD(P)-bd_dom_sf"/>
</dbReference>
<dbReference type="GO" id="GO:0009225">
    <property type="term" value="P:nucleotide-sugar metabolic process"/>
    <property type="evidence" value="ECO:0007669"/>
    <property type="project" value="InterPro"/>
</dbReference>
<evidence type="ECO:0000256" key="2">
    <source>
        <dbReference type="ARBA" id="ARBA00001911"/>
    </source>
</evidence>
<organism evidence="9">
    <name type="scientific">Candidatus Kentrum sp. FW</name>
    <dbReference type="NCBI Taxonomy" id="2126338"/>
    <lineage>
        <taxon>Bacteria</taxon>
        <taxon>Pseudomonadati</taxon>
        <taxon>Pseudomonadota</taxon>
        <taxon>Gammaproteobacteria</taxon>
        <taxon>Candidatus Kentrum</taxon>
    </lineage>
</organism>
<accession>A0A450SVB2</accession>
<evidence type="ECO:0000256" key="3">
    <source>
        <dbReference type="ARBA" id="ARBA00008178"/>
    </source>
</evidence>
<comment type="similarity">
    <text evidence="3 7">Belongs to the NAD(P)-dependent epimerase/dehydratase family. dTDP-glucose dehydratase subfamily.</text>
</comment>
<dbReference type="CDD" id="cd05246">
    <property type="entry name" value="dTDP_GD_SDR_e"/>
    <property type="match status" value="1"/>
</dbReference>
<evidence type="ECO:0000256" key="5">
    <source>
        <dbReference type="ARBA" id="ARBA00023027"/>
    </source>
</evidence>
<dbReference type="InterPro" id="IPR016040">
    <property type="entry name" value="NAD(P)-bd_dom"/>
</dbReference>
<dbReference type="Pfam" id="PF16363">
    <property type="entry name" value="GDP_Man_Dehyd"/>
    <property type="match status" value="1"/>
</dbReference>
<evidence type="ECO:0000259" key="8">
    <source>
        <dbReference type="Pfam" id="PF16363"/>
    </source>
</evidence>
<dbReference type="Gene3D" id="3.90.25.10">
    <property type="entry name" value="UDP-galactose 4-epimerase, domain 1"/>
    <property type="match status" value="1"/>
</dbReference>
<dbReference type="EC" id="4.2.1.46" evidence="4 7"/>
<dbReference type="EMBL" id="CAADFD010000038">
    <property type="protein sequence ID" value="VFJ57916.1"/>
    <property type="molecule type" value="Genomic_DNA"/>
</dbReference>
<dbReference type="NCBIfam" id="TIGR01181">
    <property type="entry name" value="dTDP_gluc_dehyt"/>
    <property type="match status" value="1"/>
</dbReference>
<evidence type="ECO:0000256" key="7">
    <source>
        <dbReference type="RuleBase" id="RU004473"/>
    </source>
</evidence>
<dbReference type="InterPro" id="IPR005888">
    <property type="entry name" value="dTDP_Gluc_deHydtase"/>
</dbReference>
<comment type="cofactor">
    <cofactor evidence="2 7">
        <name>NAD(+)</name>
        <dbReference type="ChEBI" id="CHEBI:57540"/>
    </cofactor>
</comment>
<gene>
    <name evidence="9" type="ORF">BECKFW1821B_GA0114236_10381</name>
</gene>
<dbReference type="AlphaFoldDB" id="A0A450SVB2"/>
<evidence type="ECO:0000256" key="6">
    <source>
        <dbReference type="ARBA" id="ARBA00023239"/>
    </source>
</evidence>
<proteinExistence type="inferred from homology"/>
<reference evidence="9" key="1">
    <citation type="submission" date="2019-02" db="EMBL/GenBank/DDBJ databases">
        <authorList>
            <person name="Gruber-Vodicka R. H."/>
            <person name="Seah K. B. B."/>
        </authorList>
    </citation>
    <scope>NUCLEOTIDE SEQUENCE</scope>
    <source>
        <strain evidence="9">BECK_BZ106</strain>
    </source>
</reference>
<sequence>MGTSDIFWHIFLRALLCRAKDDSRKVLNPQISHMILITGGAGFIGSNFVLDWLAHGDESVINLDKLTYAGNLENLATLGGDARHIFVKGDIGNSDLVGYLLAEHNPRAVLNFAAESHVDRSIYGPEDFIQTNIVGTFRLLEAARVYWNGLDASAKAHFRFLQVSTDEVYGSLAEDEPAFKESHRYEPNSPYSASKAASDHLVRAYCHTYGLPVVTTNCSNNYGPYQFPEKLIPLCIHNALAGKPLPIYGDGRQIRDWLYVKDHCSAIRRVLEAGRLGETYNVGGWNEEANLDVVKTLCAVLDELHPRADGISYATQITFVEDRPGHDRRYAIDAAKLEHELGWKPAENFETGIRKTVRWYLASEASRRTFDA</sequence>
<name>A0A450SVB2_9GAMM</name>
<dbReference type="GO" id="GO:0008460">
    <property type="term" value="F:dTDP-glucose 4,6-dehydratase activity"/>
    <property type="evidence" value="ECO:0007669"/>
    <property type="project" value="UniProtKB-EC"/>
</dbReference>
<keyword evidence="6 7" id="KW-0456">Lyase</keyword>
<keyword evidence="5" id="KW-0520">NAD</keyword>
<comment type="catalytic activity">
    <reaction evidence="1 7">
        <text>dTDP-alpha-D-glucose = dTDP-4-dehydro-6-deoxy-alpha-D-glucose + H2O</text>
        <dbReference type="Rhea" id="RHEA:17221"/>
        <dbReference type="ChEBI" id="CHEBI:15377"/>
        <dbReference type="ChEBI" id="CHEBI:57477"/>
        <dbReference type="ChEBI" id="CHEBI:57649"/>
        <dbReference type="EC" id="4.2.1.46"/>
    </reaction>
</comment>